<proteinExistence type="inferred from homology"/>
<dbReference type="InterPro" id="IPR022761">
    <property type="entry name" value="Fumarate_lyase_N"/>
</dbReference>
<keyword evidence="3" id="KW-0456">Lyase</keyword>
<dbReference type="PANTHER" id="PTHR43172">
    <property type="entry name" value="ADENYLOSUCCINATE LYASE"/>
    <property type="match status" value="1"/>
</dbReference>
<dbReference type="InterPro" id="IPR008948">
    <property type="entry name" value="L-Aspartase-like"/>
</dbReference>
<evidence type="ECO:0000313" key="3">
    <source>
        <dbReference type="EMBL" id="TNH40794.1"/>
    </source>
</evidence>
<dbReference type="PRINTS" id="PR00145">
    <property type="entry name" value="ARGSUCLYASE"/>
</dbReference>
<comment type="similarity">
    <text evidence="1">Belongs to the class-II fumarase/aspartase family.</text>
</comment>
<sequence length="443" mass="46317">MTAAGNPLYAMLFGDPDTQALFTAEAELDAMIRVEVALAQVQAQLGVIPPDAGPAIAAVSRRLLIDPASLAQATARNGVPVPALVQEMRRQMAGEPAAAHLHWGATSQDIMDSALALRLRPMLDLWGARLDAVLTQLAALADRHATLPMAARTYGQTATPTSFGAVAASWGWPLLDHAQDLARVRNAVLRVSLSGAAGTLSAMGPQGPAVRAGLARALDLSDPGHGWHSDRSGLGRLADWAAAVAVALAKLAEDLLLMTQSGLALVRIEGGGASSTMPQKQNPVGPSALAALARQVIGLASVFGAAGVHRQNRDGAAWFTEWLTLPQICVSLGAMLRLTQDVLDRLTPDPQAMERDLGGGSGTIHAEALTFAVLAELGLGRASVAGRVGQLCATALTEGLDLLDLARKEWPDRDWAALVRATGLGLAPQEARAFADRQRIRMP</sequence>
<accession>A0A5C4RAW5</accession>
<dbReference type="Proteomes" id="UP000304880">
    <property type="component" value="Unassembled WGS sequence"/>
</dbReference>
<protein>
    <submittedName>
        <fullName evidence="3">Adenylosuccinate lyase family protein</fullName>
    </submittedName>
</protein>
<dbReference type="InterPro" id="IPR000362">
    <property type="entry name" value="Fumarate_lyase_fam"/>
</dbReference>
<evidence type="ECO:0000256" key="1">
    <source>
        <dbReference type="ARBA" id="ARBA00034772"/>
    </source>
</evidence>
<keyword evidence="4" id="KW-1185">Reference proteome</keyword>
<reference evidence="3 4" key="1">
    <citation type="submission" date="2019-06" db="EMBL/GenBank/DDBJ databases">
        <authorList>
            <person name="Li J."/>
        </authorList>
    </citation>
    <scope>NUCLEOTIDE SEQUENCE [LARGE SCALE GENOMIC DNA]</scope>
    <source>
        <strain evidence="3 4">CGMCC 1.8012</strain>
    </source>
</reference>
<name>A0A5C4RAW5_9RHOB</name>
<evidence type="ECO:0000259" key="2">
    <source>
        <dbReference type="Pfam" id="PF00206"/>
    </source>
</evidence>
<evidence type="ECO:0000313" key="4">
    <source>
        <dbReference type="Proteomes" id="UP000304880"/>
    </source>
</evidence>
<dbReference type="PRINTS" id="PR00149">
    <property type="entry name" value="FUMRATELYASE"/>
</dbReference>
<dbReference type="PANTHER" id="PTHR43172:SF2">
    <property type="entry name" value="ADENYLOSUCCINATE LYASE C-TERMINAL DOMAIN-CONTAINING PROTEIN"/>
    <property type="match status" value="1"/>
</dbReference>
<comment type="caution">
    <text evidence="3">The sequence shown here is derived from an EMBL/GenBank/DDBJ whole genome shotgun (WGS) entry which is preliminary data.</text>
</comment>
<dbReference type="AlphaFoldDB" id="A0A5C4RAW5"/>
<dbReference type="GO" id="GO:0016829">
    <property type="term" value="F:lyase activity"/>
    <property type="evidence" value="ECO:0007669"/>
    <property type="project" value="UniProtKB-KW"/>
</dbReference>
<organism evidence="3 4">
    <name type="scientific">Paracoccus haeundaensis</name>
    <dbReference type="NCBI Taxonomy" id="225362"/>
    <lineage>
        <taxon>Bacteria</taxon>
        <taxon>Pseudomonadati</taxon>
        <taxon>Pseudomonadota</taxon>
        <taxon>Alphaproteobacteria</taxon>
        <taxon>Rhodobacterales</taxon>
        <taxon>Paracoccaceae</taxon>
        <taxon>Paracoccus</taxon>
    </lineage>
</organism>
<dbReference type="Pfam" id="PF00206">
    <property type="entry name" value="Lyase_1"/>
    <property type="match status" value="1"/>
</dbReference>
<dbReference type="RefSeq" id="WP_139597893.1">
    <property type="nucleotide sequence ID" value="NZ_VDDC01000007.1"/>
</dbReference>
<gene>
    <name evidence="3" type="ORF">FHD67_04045</name>
</gene>
<dbReference type="EMBL" id="VDDC01000007">
    <property type="protein sequence ID" value="TNH40794.1"/>
    <property type="molecule type" value="Genomic_DNA"/>
</dbReference>
<dbReference type="SUPFAM" id="SSF48557">
    <property type="entry name" value="L-aspartase-like"/>
    <property type="match status" value="1"/>
</dbReference>
<dbReference type="Gene3D" id="1.20.200.10">
    <property type="entry name" value="Fumarase/aspartase (Central domain)"/>
    <property type="match status" value="1"/>
</dbReference>
<feature type="domain" description="Fumarate lyase N-terminal" evidence="2">
    <location>
        <begin position="20"/>
        <end position="298"/>
    </location>
</feature>